<gene>
    <name evidence="2" type="ORF">GOEFS_051_00180</name>
</gene>
<reference evidence="2 3" key="1">
    <citation type="submission" date="2011-12" db="EMBL/GenBank/DDBJ databases">
        <title>Whole genome shotgun sequence of Gordonia effusa NBRC 100432.</title>
        <authorList>
            <person name="Yoshida I."/>
            <person name="Takarada H."/>
            <person name="Hosoyama A."/>
            <person name="Tsuchikane K."/>
            <person name="Katsumata H."/>
            <person name="Yamazaki S."/>
            <person name="Fujita N."/>
        </authorList>
    </citation>
    <scope>NUCLEOTIDE SEQUENCE [LARGE SCALE GENOMIC DNA]</scope>
    <source>
        <strain evidence="2 3">NBRC 100432</strain>
    </source>
</reference>
<comment type="caution">
    <text evidence="2">The sequence shown here is derived from an EMBL/GenBank/DDBJ whole genome shotgun (WGS) entry which is preliminary data.</text>
</comment>
<organism evidence="2 3">
    <name type="scientific">Gordonia effusa NBRC 100432</name>
    <dbReference type="NCBI Taxonomy" id="1077974"/>
    <lineage>
        <taxon>Bacteria</taxon>
        <taxon>Bacillati</taxon>
        <taxon>Actinomycetota</taxon>
        <taxon>Actinomycetes</taxon>
        <taxon>Mycobacteriales</taxon>
        <taxon>Gordoniaceae</taxon>
        <taxon>Gordonia</taxon>
    </lineage>
</organism>
<accession>H0QZS2</accession>
<evidence type="ECO:0000256" key="1">
    <source>
        <dbReference type="SAM" id="MobiDB-lite"/>
    </source>
</evidence>
<evidence type="ECO:0000313" key="2">
    <source>
        <dbReference type="EMBL" id="GAB18323.1"/>
    </source>
</evidence>
<keyword evidence="3" id="KW-1185">Reference proteome</keyword>
<dbReference type="STRING" id="1077974.GOEFS_051_00180"/>
<dbReference type="RefSeq" id="WP_007317660.1">
    <property type="nucleotide sequence ID" value="NZ_BAEH01000051.1"/>
</dbReference>
<dbReference type="AlphaFoldDB" id="H0QZS2"/>
<feature type="compositionally biased region" description="Polar residues" evidence="1">
    <location>
        <begin position="1"/>
        <end position="18"/>
    </location>
</feature>
<dbReference type="Proteomes" id="UP000035034">
    <property type="component" value="Unassembled WGS sequence"/>
</dbReference>
<proteinExistence type="predicted"/>
<sequence length="143" mass="15512">MNSNAANSTHGGSHTSPTAGAPFTRDLTAGNDDQPPARMELRRLVQYHWRLSKLCSTYTCAERALHARVAILLNDCDPRTWSDGLWREQSATVIRARLIVHIADTIDSLDAGDDAFAYLDSARTIVATTGVVPAVHPTEVVAS</sequence>
<evidence type="ECO:0000313" key="3">
    <source>
        <dbReference type="Proteomes" id="UP000035034"/>
    </source>
</evidence>
<protein>
    <submittedName>
        <fullName evidence="2">Uncharacterized protein</fullName>
    </submittedName>
</protein>
<feature type="region of interest" description="Disordered" evidence="1">
    <location>
        <begin position="1"/>
        <end position="35"/>
    </location>
</feature>
<name>H0QZS2_9ACTN</name>
<dbReference type="EMBL" id="BAEH01000051">
    <property type="protein sequence ID" value="GAB18323.1"/>
    <property type="molecule type" value="Genomic_DNA"/>
</dbReference>